<feature type="compositionally biased region" description="Basic residues" evidence="1">
    <location>
        <begin position="141"/>
        <end position="150"/>
    </location>
</feature>
<evidence type="ECO:0000313" key="3">
    <source>
        <dbReference type="Proteomes" id="UP000247594"/>
    </source>
</evidence>
<organism evidence="2 3">
    <name type="scientific">Avibacterium paragallinarum</name>
    <name type="common">Haemophilus gallinarum</name>
    <dbReference type="NCBI Taxonomy" id="728"/>
    <lineage>
        <taxon>Bacteria</taxon>
        <taxon>Pseudomonadati</taxon>
        <taxon>Pseudomonadota</taxon>
        <taxon>Gammaproteobacteria</taxon>
        <taxon>Pasteurellales</taxon>
        <taxon>Pasteurellaceae</taxon>
        <taxon>Avibacterium</taxon>
    </lineage>
</organism>
<dbReference type="AlphaFoldDB" id="A0AAE5TIG9"/>
<dbReference type="InterPro" id="IPR057869">
    <property type="entry name" value="HP1_YO34"/>
</dbReference>
<accession>A0AAE5TIG9</accession>
<proteinExistence type="predicted"/>
<sequence length="188" mass="21078">MSFLQPQRPRPSVQLALNGKPVYLLNPSINITLKREEADMSGRQSSTQKADKGVKAKEMTVSGLIPYREKQWLKDLFNFAEATEKSGEQVTYRVSSISAEAVNMREVQFSGSVSMVEQGDKMAWQVNFTLKEVNSVSEKKEKRKTKPKKKVQTEKAPEAKSTQPKVVPEEDNSIWKKIDDAIGSGGDK</sequence>
<comment type="caution">
    <text evidence="2">The sequence shown here is derived from an EMBL/GenBank/DDBJ whole genome shotgun (WGS) entry which is preliminary data.</text>
</comment>
<protein>
    <submittedName>
        <fullName evidence="2">Uncharacterized protein</fullName>
    </submittedName>
</protein>
<dbReference type="Proteomes" id="UP000247594">
    <property type="component" value="Unassembled WGS sequence"/>
</dbReference>
<gene>
    <name evidence="2" type="ORF">DM482_04375</name>
</gene>
<feature type="region of interest" description="Disordered" evidence="1">
    <location>
        <begin position="135"/>
        <end position="188"/>
    </location>
</feature>
<dbReference type="Pfam" id="PF25759">
    <property type="entry name" value="HP1_ORF34"/>
    <property type="match status" value="1"/>
</dbReference>
<evidence type="ECO:0000313" key="2">
    <source>
        <dbReference type="EMBL" id="PXZ39552.1"/>
    </source>
</evidence>
<dbReference type="EMBL" id="QJPJ01000005">
    <property type="protein sequence ID" value="PXZ39552.1"/>
    <property type="molecule type" value="Genomic_DNA"/>
</dbReference>
<name>A0AAE5TIG9_AVIPA</name>
<feature type="compositionally biased region" description="Basic and acidic residues" evidence="1">
    <location>
        <begin position="173"/>
        <end position="188"/>
    </location>
</feature>
<dbReference type="RefSeq" id="WP_110478452.1">
    <property type="nucleotide sequence ID" value="NZ_JAXMPQ010000006.1"/>
</dbReference>
<reference evidence="2 3" key="1">
    <citation type="submission" date="2018-06" db="EMBL/GenBank/DDBJ databases">
        <authorList>
            <person name="Teymurazov M."/>
            <person name="Kislichkina A."/>
            <person name="Abaymova A."/>
            <person name="Mukhina T."/>
            <person name="Mayskaya N."/>
            <person name="Svetoch E."/>
            <person name="Bogun A."/>
        </authorList>
    </citation>
    <scope>NUCLEOTIDE SEQUENCE [LARGE SCALE GENOMIC DNA]</scope>
    <source>
        <strain evidence="2 3">SCPM-O-B-8406</strain>
    </source>
</reference>
<evidence type="ECO:0000256" key="1">
    <source>
        <dbReference type="SAM" id="MobiDB-lite"/>
    </source>
</evidence>